<evidence type="ECO:0000256" key="2">
    <source>
        <dbReference type="ARBA" id="ARBA00023125"/>
    </source>
</evidence>
<dbReference type="Pfam" id="PF00376">
    <property type="entry name" value="MerR"/>
    <property type="match status" value="1"/>
</dbReference>
<keyword evidence="7" id="KW-1185">Reference proteome</keyword>
<evidence type="ECO:0000259" key="5">
    <source>
        <dbReference type="PROSITE" id="PS50937"/>
    </source>
</evidence>
<dbReference type="SUPFAM" id="SSF89082">
    <property type="entry name" value="Antibiotic binding domain of TipA-like multidrug resistance regulators"/>
    <property type="match status" value="1"/>
</dbReference>
<dbReference type="GO" id="GO:0003700">
    <property type="term" value="F:DNA-binding transcription factor activity"/>
    <property type="evidence" value="ECO:0007669"/>
    <property type="project" value="InterPro"/>
</dbReference>
<dbReference type="PANTHER" id="PTHR30204:SF90">
    <property type="entry name" value="HTH-TYPE TRANSCRIPTIONAL ACTIVATOR MTA"/>
    <property type="match status" value="1"/>
</dbReference>
<keyword evidence="1" id="KW-0805">Transcription regulation</keyword>
<sequence>MSFYPVHKLAKLAGISVRTLHHYDRLGLLKPAVRTESRYRLYGDQELLLLQQILFYKELDFSLEEILQMVKDPNFDQLQALQNHRHAIETRRNRLTRLLETIDKTVSKLQGENAMLIDEELYAGFPKDKAEAYRNEAVEKYGSQVIEESEIKLRQLGKTNFDQLKAEQEEIAQTLAAMANQDPASVNVQEQVARHYANILAFWGKSVGGGNPLEAYKGLAQLYVDNLRFTSRNGQENPEFAAFLSKAMTYFVDARLNGKKSRNRDIK</sequence>
<dbReference type="RefSeq" id="WP_167210586.1">
    <property type="nucleotide sequence ID" value="NZ_CP050063.1"/>
</dbReference>
<dbReference type="KEGG" id="spib:G8759_18525"/>
<dbReference type="PROSITE" id="PS50937">
    <property type="entry name" value="HTH_MERR_2"/>
    <property type="match status" value="1"/>
</dbReference>
<proteinExistence type="predicted"/>
<keyword evidence="2" id="KW-0238">DNA-binding</keyword>
<dbReference type="EMBL" id="CP050063">
    <property type="protein sequence ID" value="QIP14467.1"/>
    <property type="molecule type" value="Genomic_DNA"/>
</dbReference>
<dbReference type="InterPro" id="IPR036244">
    <property type="entry name" value="TipA-like_antibiotic-bd"/>
</dbReference>
<keyword evidence="3" id="KW-0010">Activator</keyword>
<feature type="domain" description="HTH merR-type" evidence="5">
    <location>
        <begin position="1"/>
        <end position="72"/>
    </location>
</feature>
<dbReference type="AlphaFoldDB" id="A0A6G9APR9"/>
<dbReference type="Gene3D" id="1.10.1660.10">
    <property type="match status" value="1"/>
</dbReference>
<dbReference type="Proteomes" id="UP000501802">
    <property type="component" value="Chromosome"/>
</dbReference>
<dbReference type="SUPFAM" id="SSF46955">
    <property type="entry name" value="Putative DNA-binding domain"/>
    <property type="match status" value="1"/>
</dbReference>
<dbReference type="InterPro" id="IPR047057">
    <property type="entry name" value="MerR_fam"/>
</dbReference>
<evidence type="ECO:0000256" key="4">
    <source>
        <dbReference type="ARBA" id="ARBA00023163"/>
    </source>
</evidence>
<dbReference type="PANTHER" id="PTHR30204">
    <property type="entry name" value="REDOX-CYCLING DRUG-SENSING TRANSCRIPTIONAL ACTIVATOR SOXR"/>
    <property type="match status" value="1"/>
</dbReference>
<evidence type="ECO:0000313" key="6">
    <source>
        <dbReference type="EMBL" id="QIP14467.1"/>
    </source>
</evidence>
<dbReference type="PRINTS" id="PR00040">
    <property type="entry name" value="HTHMERR"/>
</dbReference>
<dbReference type="InterPro" id="IPR009061">
    <property type="entry name" value="DNA-bd_dom_put_sf"/>
</dbReference>
<evidence type="ECO:0000256" key="3">
    <source>
        <dbReference type="ARBA" id="ARBA00023159"/>
    </source>
</evidence>
<reference evidence="6 7" key="1">
    <citation type="submission" date="2020-03" db="EMBL/GenBank/DDBJ databases">
        <authorList>
            <person name="Kim M.K."/>
        </authorList>
    </citation>
    <scope>NUCLEOTIDE SEQUENCE [LARGE SCALE GENOMIC DNA]</scope>
    <source>
        <strain evidence="6 7">BT328</strain>
    </source>
</reference>
<dbReference type="CDD" id="cd01106">
    <property type="entry name" value="HTH_TipAL-Mta"/>
    <property type="match status" value="1"/>
</dbReference>
<gene>
    <name evidence="6" type="ORF">G8759_18525</name>
</gene>
<protein>
    <submittedName>
        <fullName evidence="6">MerR family transcriptional regulator</fullName>
    </submittedName>
</protein>
<dbReference type="SMART" id="SM00422">
    <property type="entry name" value="HTH_MERR"/>
    <property type="match status" value="1"/>
</dbReference>
<name>A0A6G9APR9_9BACT</name>
<dbReference type="GO" id="GO:0003677">
    <property type="term" value="F:DNA binding"/>
    <property type="evidence" value="ECO:0007669"/>
    <property type="project" value="UniProtKB-KW"/>
</dbReference>
<organism evidence="6 7">
    <name type="scientific">Spirosoma aureum</name>
    <dbReference type="NCBI Taxonomy" id="2692134"/>
    <lineage>
        <taxon>Bacteria</taxon>
        <taxon>Pseudomonadati</taxon>
        <taxon>Bacteroidota</taxon>
        <taxon>Cytophagia</taxon>
        <taxon>Cytophagales</taxon>
        <taxon>Cytophagaceae</taxon>
        <taxon>Spirosoma</taxon>
    </lineage>
</organism>
<dbReference type="InterPro" id="IPR012925">
    <property type="entry name" value="TipAS_dom"/>
</dbReference>
<keyword evidence="4" id="KW-0804">Transcription</keyword>
<accession>A0A6G9APR9</accession>
<dbReference type="InterPro" id="IPR000551">
    <property type="entry name" value="MerR-type_HTH_dom"/>
</dbReference>
<evidence type="ECO:0000313" key="7">
    <source>
        <dbReference type="Proteomes" id="UP000501802"/>
    </source>
</evidence>
<dbReference type="InterPro" id="IPR015358">
    <property type="entry name" value="Tscrpt_reg_MerR_DNA-bd"/>
</dbReference>
<dbReference type="Pfam" id="PF09278">
    <property type="entry name" value="MerR-DNA-bind"/>
    <property type="match status" value="1"/>
</dbReference>
<dbReference type="Pfam" id="PF07739">
    <property type="entry name" value="TipAS"/>
    <property type="match status" value="1"/>
</dbReference>
<dbReference type="Gene3D" id="1.10.490.50">
    <property type="entry name" value="Antibiotic binding domain of TipA-like multidrug resistance regulators"/>
    <property type="match status" value="1"/>
</dbReference>
<evidence type="ECO:0000256" key="1">
    <source>
        <dbReference type="ARBA" id="ARBA00023015"/>
    </source>
</evidence>